<sequence>MMRIKQLEVENFRVFLKKEKFDFSDADLILCDAPNGSGKTTMLDAIEWCLTGNIGRLSDTYSKRLSKSDQKKNYNLKTILKHKKCPKENTIVSLKIMLDGNKYIITREQKDDTLLNPGQVIVYDMDNNLLDKEILEEWVQKETFYQYHVFDMQKAYNFLGKDKQSVEKFFVDFTRQYNEAKRVVDNLEVFQDDINLKKQEISGKKISEDKLKDVREKIAAYVEKKEMLQYEKKLLFENENVEIISQSKEEMDVQLQKLYRCGYSKASEIIKTLLNGQQALEIKTHLENVEREILQHPKEILKVVEKELYNENFKVQLENELLELQKMSLTKDNIELIHSKIIEFQRKEFTKDYWNVEWEKVLNENSVIEELRNDINILGDGNNVLNLLTSLIADKNSVIEYRNQLRNNGEEMICPLCGSSETFSEMEDEEILQQAQKYSDEHAKLLGDKKKKLKAHEDAKNQLMTDIVERAKNALKEKMTEVSSALKEIVILNEICKNYTTYVERLQSFDSKKYSFENLKEYKKVENYIEEINRDVVGKEKSNQLEKDVKDILIIIGYNSEGKNYEEILKETEIQSREVPLIVEYSNELLSKKITSLQQCISNKEIVSTKNQLEKWEETNRQIDEKIDELTKLNDLAGGKIDDINKVLLDLRKEEYAMVGPYLSKIFQKLSRDIHIKEFRLSKRDSNQGSKELDILDEEGRPILNMFSDGQLSVFMMSYFLGNAFRLADKEKMSIYMMDDVTSCMDDINMLAFLDLIKYQLKTENGAFSQLFFSSCNERIHNLLEWKANGCGIKCKRIVLNEVQN</sequence>
<evidence type="ECO:0000256" key="1">
    <source>
        <dbReference type="ARBA" id="ARBA00006930"/>
    </source>
</evidence>
<gene>
    <name evidence="5" type="ORF">DW918_09795</name>
</gene>
<dbReference type="PANTHER" id="PTHR32114">
    <property type="entry name" value="ABC TRANSPORTER ABCH.3"/>
    <property type="match status" value="1"/>
</dbReference>
<keyword evidence="4" id="KW-0175">Coiled coil</keyword>
<reference evidence="5 6" key="1">
    <citation type="submission" date="2018-08" db="EMBL/GenBank/DDBJ databases">
        <title>A genome reference for cultivated species of the human gut microbiota.</title>
        <authorList>
            <person name="Zou Y."/>
            <person name="Xue W."/>
            <person name="Luo G."/>
        </authorList>
    </citation>
    <scope>NUCLEOTIDE SEQUENCE [LARGE SCALE GENOMIC DNA]</scope>
    <source>
        <strain evidence="5 6">AM42-30</strain>
    </source>
</reference>
<name>A0A413T2I9_9FIRM</name>
<organism evidence="5 6">
    <name type="scientific">Eubacterium ventriosum</name>
    <dbReference type="NCBI Taxonomy" id="39496"/>
    <lineage>
        <taxon>Bacteria</taxon>
        <taxon>Bacillati</taxon>
        <taxon>Bacillota</taxon>
        <taxon>Clostridia</taxon>
        <taxon>Eubacteriales</taxon>
        <taxon>Eubacteriaceae</taxon>
        <taxon>Eubacterium</taxon>
    </lineage>
</organism>
<proteinExistence type="inferred from homology"/>
<dbReference type="Gene3D" id="3.40.50.300">
    <property type="entry name" value="P-loop containing nucleotide triphosphate hydrolases"/>
    <property type="match status" value="2"/>
</dbReference>
<dbReference type="RefSeq" id="WP_118030771.1">
    <property type="nucleotide sequence ID" value="NZ_QSFV01000042.1"/>
</dbReference>
<feature type="coiled-coil region" evidence="4">
    <location>
        <begin position="606"/>
        <end position="633"/>
    </location>
</feature>
<comment type="similarity">
    <text evidence="1">Belongs to the SMC family. SbcC subfamily.</text>
</comment>
<protein>
    <recommendedName>
        <fullName evidence="3">Nuclease SbcCD subunit C</fullName>
    </recommendedName>
</protein>
<dbReference type="GO" id="GO:0016887">
    <property type="term" value="F:ATP hydrolysis activity"/>
    <property type="evidence" value="ECO:0007669"/>
    <property type="project" value="InterPro"/>
</dbReference>
<evidence type="ECO:0000313" key="6">
    <source>
        <dbReference type="Proteomes" id="UP000285740"/>
    </source>
</evidence>
<dbReference type="PANTHER" id="PTHR32114:SF2">
    <property type="entry name" value="ABC TRANSPORTER ABCH.3"/>
    <property type="match status" value="1"/>
</dbReference>
<comment type="subunit">
    <text evidence="2">Heterodimer of SbcC and SbcD.</text>
</comment>
<dbReference type="AlphaFoldDB" id="A0A413T2I9"/>
<evidence type="ECO:0000256" key="3">
    <source>
        <dbReference type="ARBA" id="ARBA00013368"/>
    </source>
</evidence>
<evidence type="ECO:0000256" key="4">
    <source>
        <dbReference type="SAM" id="Coils"/>
    </source>
</evidence>
<comment type="caution">
    <text evidence="5">The sequence shown here is derived from an EMBL/GenBank/DDBJ whole genome shotgun (WGS) entry which is preliminary data.</text>
</comment>
<dbReference type="Proteomes" id="UP000285740">
    <property type="component" value="Unassembled WGS sequence"/>
</dbReference>
<dbReference type="SUPFAM" id="SSF52540">
    <property type="entry name" value="P-loop containing nucleoside triphosphate hydrolases"/>
    <property type="match status" value="1"/>
</dbReference>
<dbReference type="EMBL" id="QSFV01000042">
    <property type="protein sequence ID" value="RHA77402.1"/>
    <property type="molecule type" value="Genomic_DNA"/>
</dbReference>
<evidence type="ECO:0000313" key="5">
    <source>
        <dbReference type="EMBL" id="RHA77402.1"/>
    </source>
</evidence>
<accession>A0A413T2I9</accession>
<feature type="coiled-coil region" evidence="4">
    <location>
        <begin position="204"/>
        <end position="231"/>
    </location>
</feature>
<dbReference type="GO" id="GO:0006302">
    <property type="term" value="P:double-strand break repair"/>
    <property type="evidence" value="ECO:0007669"/>
    <property type="project" value="InterPro"/>
</dbReference>
<dbReference type="InterPro" id="IPR027417">
    <property type="entry name" value="P-loop_NTPase"/>
</dbReference>
<evidence type="ECO:0000256" key="2">
    <source>
        <dbReference type="ARBA" id="ARBA00011322"/>
    </source>
</evidence>